<gene>
    <name evidence="3" type="ORF">ABL78_7926</name>
</gene>
<dbReference type="OrthoDB" id="272624at2759"/>
<name>A0A0N1HZV5_LEPSE</name>
<proteinExistence type="predicted"/>
<evidence type="ECO:0000256" key="1">
    <source>
        <dbReference type="SAM" id="MobiDB-lite"/>
    </source>
</evidence>
<evidence type="ECO:0000313" key="4">
    <source>
        <dbReference type="Proteomes" id="UP000038009"/>
    </source>
</evidence>
<dbReference type="PANTHER" id="PTHR22929:SF0">
    <property type="entry name" value="TRANSCRIPTION FACTOR TFIIIB COMPONENT B'' HOMOLOG"/>
    <property type="match status" value="1"/>
</dbReference>
<dbReference type="GO" id="GO:0000126">
    <property type="term" value="C:transcription factor TFIIIB complex"/>
    <property type="evidence" value="ECO:0007669"/>
    <property type="project" value="TreeGrafter"/>
</dbReference>
<feature type="compositionally biased region" description="Polar residues" evidence="1">
    <location>
        <begin position="109"/>
        <end position="122"/>
    </location>
</feature>
<dbReference type="InterPro" id="IPR009057">
    <property type="entry name" value="Homeodomain-like_sf"/>
</dbReference>
<dbReference type="EMBL" id="LJSK01000448">
    <property type="protein sequence ID" value="KPI83060.1"/>
    <property type="molecule type" value="Genomic_DNA"/>
</dbReference>
<feature type="compositionally biased region" description="Polar residues" evidence="1">
    <location>
        <begin position="167"/>
        <end position="179"/>
    </location>
</feature>
<dbReference type="Proteomes" id="UP000038009">
    <property type="component" value="Unassembled WGS sequence"/>
</dbReference>
<comment type="caution">
    <text evidence="3">The sequence shown here is derived from an EMBL/GenBank/DDBJ whole genome shotgun (WGS) entry which is preliminary data.</text>
</comment>
<dbReference type="PANTHER" id="PTHR22929">
    <property type="entry name" value="RNA POLYMERASE III TRANSCRIPTION INITIATION FACTOR B"/>
    <property type="match status" value="1"/>
</dbReference>
<dbReference type="GO" id="GO:0070898">
    <property type="term" value="P:RNA polymerase III preinitiation complex assembly"/>
    <property type="evidence" value="ECO:0007669"/>
    <property type="project" value="TreeGrafter"/>
</dbReference>
<dbReference type="VEuPathDB" id="TriTrypDB:Lsey_0448_0060"/>
<reference evidence="3 4" key="1">
    <citation type="journal article" date="2015" name="PLoS Pathog.">
        <title>Leptomonas seymouri: Adaptations to the Dixenous Life Cycle Analyzed by Genome Sequencing, Transcriptome Profiling and Co-infection with Leishmania donovani.</title>
        <authorList>
            <person name="Kraeva N."/>
            <person name="Butenko A."/>
            <person name="Hlavacova J."/>
            <person name="Kostygov A."/>
            <person name="Myskova J."/>
            <person name="Grybchuk D."/>
            <person name="Lestinova T."/>
            <person name="Votypka J."/>
            <person name="Volf P."/>
            <person name="Opperdoes F."/>
            <person name="Flegontov P."/>
            <person name="Lukes J."/>
            <person name="Yurchenko V."/>
        </authorList>
    </citation>
    <scope>NUCLEOTIDE SEQUENCE [LARGE SCALE GENOMIC DNA]</scope>
    <source>
        <strain evidence="3 4">ATCC 30220</strain>
    </source>
</reference>
<keyword evidence="4" id="KW-1185">Reference proteome</keyword>
<dbReference type="AlphaFoldDB" id="A0A0N1HZV5"/>
<sequence>MDASEFEFPPDQLDDDVTARLPAFPASPPGPSNAAFAYPTQSLPLSVLAQMPVDQLPPTQPNNPQKFSIGQVMRGALSIAHMRSIASDSGGGGGLPRPIASVAPLPRTSYAQGSDSLRNSPYFSAGHPPQRSASSDEEERGGGAEAGGAPPESNGGSGLYRSDDASETATPAPQFSGRQTRIDWREGEVRSFYEALSQYGTDFSAIAVLFPRRSRSDIKRLYQREMRQKPQEVQQALNQKHPIDVKIFQERYEAKKKEAQVPIKTKTLNVEELALVDEIENGARTSTSSNAKGEEAESMLAPAALEEGEEATAVPTFTKARKRKRDAFVADGAKEDVEAVKKAKGKQQERLDSENETLFDMAMRHDREDNMPFESLFGGHVTPLDDAEFAFE</sequence>
<organism evidence="3 4">
    <name type="scientific">Leptomonas seymouri</name>
    <dbReference type="NCBI Taxonomy" id="5684"/>
    <lineage>
        <taxon>Eukaryota</taxon>
        <taxon>Discoba</taxon>
        <taxon>Euglenozoa</taxon>
        <taxon>Kinetoplastea</taxon>
        <taxon>Metakinetoplastina</taxon>
        <taxon>Trypanosomatida</taxon>
        <taxon>Trypanosomatidae</taxon>
        <taxon>Leishmaniinae</taxon>
        <taxon>Leptomonas</taxon>
    </lineage>
</organism>
<evidence type="ECO:0000313" key="3">
    <source>
        <dbReference type="EMBL" id="KPI83060.1"/>
    </source>
</evidence>
<dbReference type="OMA" id="NEFEFPP"/>
<dbReference type="GO" id="GO:0001156">
    <property type="term" value="F:TFIIIC-class transcription factor complex binding"/>
    <property type="evidence" value="ECO:0007669"/>
    <property type="project" value="TreeGrafter"/>
</dbReference>
<protein>
    <recommendedName>
        <fullName evidence="2">Transcription factor TFIIIB component B'' Myb domain-containing protein</fullName>
    </recommendedName>
</protein>
<feature type="region of interest" description="Disordered" evidence="1">
    <location>
        <begin position="1"/>
        <end position="36"/>
    </location>
</feature>
<feature type="domain" description="Transcription factor TFIIIB component B'' Myb" evidence="2">
    <location>
        <begin position="175"/>
        <end position="259"/>
    </location>
</feature>
<evidence type="ECO:0000259" key="2">
    <source>
        <dbReference type="Pfam" id="PF15963"/>
    </source>
</evidence>
<accession>A0A0N1HZV5</accession>
<dbReference type="InterPro" id="IPR039467">
    <property type="entry name" value="TFIIIB_B''_Myb"/>
</dbReference>
<dbReference type="Pfam" id="PF15963">
    <property type="entry name" value="Myb_DNA-bind_7"/>
    <property type="match status" value="1"/>
</dbReference>
<dbReference type="Gene3D" id="1.10.10.60">
    <property type="entry name" value="Homeodomain-like"/>
    <property type="match status" value="1"/>
</dbReference>
<feature type="region of interest" description="Disordered" evidence="1">
    <location>
        <begin position="107"/>
        <end position="181"/>
    </location>
</feature>
<dbReference type="SUPFAM" id="SSF46689">
    <property type="entry name" value="Homeodomain-like"/>
    <property type="match status" value="1"/>
</dbReference>